<protein>
    <submittedName>
        <fullName evidence="2">Uncharacterized protein</fullName>
    </submittedName>
</protein>
<name>C5MGQ2_CANTT</name>
<accession>C5MGQ2</accession>
<evidence type="ECO:0000256" key="1">
    <source>
        <dbReference type="SAM" id="MobiDB-lite"/>
    </source>
</evidence>
<dbReference type="eggNOG" id="ENOG502T5GY">
    <property type="taxonomic scope" value="Eukaryota"/>
</dbReference>
<feature type="compositionally biased region" description="Low complexity" evidence="1">
    <location>
        <begin position="115"/>
        <end position="127"/>
    </location>
</feature>
<feature type="compositionally biased region" description="Polar residues" evidence="1">
    <location>
        <begin position="69"/>
        <end position="114"/>
    </location>
</feature>
<keyword evidence="3" id="KW-1185">Reference proteome</keyword>
<evidence type="ECO:0000313" key="2">
    <source>
        <dbReference type="EMBL" id="EER30804.1"/>
    </source>
</evidence>
<dbReference type="GeneID" id="8299575"/>
<sequence length="315" mass="35332">MSNRILNHIQDKENEIKSSGIKRKALMNDENARVLSTKDSINKPQQSQLQSQQQQRGFASRRIPLGGKNHNSNSLTLNRSQSSLNSKIPVQPFNNTRPPSLTKSNSSLGFTAPSQQLKEQQQQQPTIHQEEQPPAKKILLDSLKDEIELGQNSSMPGSFSDSLNKNISPELSPIGNLESTITSNTAKLHVSYVTNDDVNRNHVDPMKRKSRLQNIENLVESHWQDPIETIPKKSVDNKYDSDPLSESELQFFSTPNDSFELNGNDKVFEQAEKSFELDFGGEEEEEDTNTANIAIIHDADEEIGLTNEDLNNLLG</sequence>
<evidence type="ECO:0000313" key="3">
    <source>
        <dbReference type="Proteomes" id="UP000002037"/>
    </source>
</evidence>
<dbReference type="EMBL" id="GG692402">
    <property type="protein sequence ID" value="EER30804.1"/>
    <property type="molecule type" value="Genomic_DNA"/>
</dbReference>
<feature type="compositionally biased region" description="Low complexity" evidence="1">
    <location>
        <begin position="45"/>
        <end position="55"/>
    </location>
</feature>
<dbReference type="OrthoDB" id="4093331at2759"/>
<proteinExistence type="predicted"/>
<gene>
    <name evidence="2" type="ORF">CTRG_05256</name>
</gene>
<organism evidence="2 3">
    <name type="scientific">Candida tropicalis (strain ATCC MYA-3404 / T1)</name>
    <name type="common">Yeast</name>
    <dbReference type="NCBI Taxonomy" id="294747"/>
    <lineage>
        <taxon>Eukaryota</taxon>
        <taxon>Fungi</taxon>
        <taxon>Dikarya</taxon>
        <taxon>Ascomycota</taxon>
        <taxon>Saccharomycotina</taxon>
        <taxon>Pichiomycetes</taxon>
        <taxon>Debaryomycetaceae</taxon>
        <taxon>Candida/Lodderomyces clade</taxon>
        <taxon>Candida</taxon>
    </lineage>
</organism>
<dbReference type="KEGG" id="ctp:CTRG_05256"/>
<feature type="region of interest" description="Disordered" evidence="1">
    <location>
        <begin position="36"/>
        <end position="135"/>
    </location>
</feature>
<dbReference type="AlphaFoldDB" id="C5MGQ2"/>
<dbReference type="Proteomes" id="UP000002037">
    <property type="component" value="Unassembled WGS sequence"/>
</dbReference>
<dbReference type="STRING" id="294747.C5MGQ2"/>
<dbReference type="RefSeq" id="XP_002550958.1">
    <property type="nucleotide sequence ID" value="XM_002550912.1"/>
</dbReference>
<reference evidence="2 3" key="1">
    <citation type="journal article" date="2009" name="Nature">
        <title>Evolution of pathogenicity and sexual reproduction in eight Candida genomes.</title>
        <authorList>
            <person name="Butler G."/>
            <person name="Rasmussen M.D."/>
            <person name="Lin M.F."/>
            <person name="Santos M.A."/>
            <person name="Sakthikumar S."/>
            <person name="Munro C.A."/>
            <person name="Rheinbay E."/>
            <person name="Grabherr M."/>
            <person name="Forche A."/>
            <person name="Reedy J.L."/>
            <person name="Agrafioti I."/>
            <person name="Arnaud M.B."/>
            <person name="Bates S."/>
            <person name="Brown A.J."/>
            <person name="Brunke S."/>
            <person name="Costanzo M.C."/>
            <person name="Fitzpatrick D.A."/>
            <person name="de Groot P.W."/>
            <person name="Harris D."/>
            <person name="Hoyer L.L."/>
            <person name="Hube B."/>
            <person name="Klis F.M."/>
            <person name="Kodira C."/>
            <person name="Lennard N."/>
            <person name="Logue M.E."/>
            <person name="Martin R."/>
            <person name="Neiman A.M."/>
            <person name="Nikolaou E."/>
            <person name="Quail M.A."/>
            <person name="Quinn J."/>
            <person name="Santos M.C."/>
            <person name="Schmitzberger F.F."/>
            <person name="Sherlock G."/>
            <person name="Shah P."/>
            <person name="Silverstein K.A."/>
            <person name="Skrzypek M.S."/>
            <person name="Soll D."/>
            <person name="Staggs R."/>
            <person name="Stansfield I."/>
            <person name="Stumpf M.P."/>
            <person name="Sudbery P.E."/>
            <person name="Srikantha T."/>
            <person name="Zeng Q."/>
            <person name="Berman J."/>
            <person name="Berriman M."/>
            <person name="Heitman J."/>
            <person name="Gow N.A."/>
            <person name="Lorenz M.C."/>
            <person name="Birren B.W."/>
            <person name="Kellis M."/>
            <person name="Cuomo C.A."/>
        </authorList>
    </citation>
    <scope>NUCLEOTIDE SEQUENCE [LARGE SCALE GENOMIC DNA]</scope>
    <source>
        <strain evidence="3">ATCC MYA-3404 / T1</strain>
    </source>
</reference>
<dbReference type="VEuPathDB" id="FungiDB:CTRG_05256"/>
<dbReference type="HOGENOM" id="CLU_855286_0_0_1"/>